<proteinExistence type="inferred from homology"/>
<feature type="domain" description="Serine dehydratase beta chain" evidence="13">
    <location>
        <begin position="4"/>
        <end position="158"/>
    </location>
</feature>
<evidence type="ECO:0000256" key="2">
    <source>
        <dbReference type="ARBA" id="ARBA00004742"/>
    </source>
</evidence>
<evidence type="ECO:0000256" key="3">
    <source>
        <dbReference type="ARBA" id="ARBA00008636"/>
    </source>
</evidence>
<dbReference type="RefSeq" id="WP_262597470.1">
    <property type="nucleotide sequence ID" value="NZ_CP103300.1"/>
</dbReference>
<dbReference type="SUPFAM" id="SSF143548">
    <property type="entry name" value="Serine metabolism enzymes domain"/>
    <property type="match status" value="1"/>
</dbReference>
<keyword evidence="7 11" id="KW-0408">Iron</keyword>
<evidence type="ECO:0000256" key="11">
    <source>
        <dbReference type="RuleBase" id="RU366059"/>
    </source>
</evidence>
<name>A0ABY6GTS6_9GAMM</name>
<dbReference type="PANTHER" id="PTHR30182:SF1">
    <property type="entry name" value="L-SERINE DEHYDRATASE 1"/>
    <property type="match status" value="1"/>
</dbReference>
<dbReference type="GO" id="GO:0003941">
    <property type="term" value="F:L-serine ammonia-lyase activity"/>
    <property type="evidence" value="ECO:0007669"/>
    <property type="project" value="UniProtKB-EC"/>
</dbReference>
<evidence type="ECO:0000256" key="5">
    <source>
        <dbReference type="ARBA" id="ARBA00022485"/>
    </source>
</evidence>
<keyword evidence="8 11" id="KW-0411">Iron-sulfur</keyword>
<dbReference type="InterPro" id="IPR005130">
    <property type="entry name" value="Ser_deHydtase-like_asu"/>
</dbReference>
<dbReference type="EMBL" id="CP103300">
    <property type="protein sequence ID" value="UYM15451.1"/>
    <property type="molecule type" value="Genomic_DNA"/>
</dbReference>
<dbReference type="InterPro" id="IPR005131">
    <property type="entry name" value="Ser_deHydtase_bsu"/>
</dbReference>
<gene>
    <name evidence="14" type="ORF">NX720_21785</name>
</gene>
<dbReference type="Proteomes" id="UP001163255">
    <property type="component" value="Chromosome"/>
</dbReference>
<evidence type="ECO:0000259" key="13">
    <source>
        <dbReference type="Pfam" id="PF03315"/>
    </source>
</evidence>
<keyword evidence="6 11" id="KW-0479">Metal-binding</keyword>
<evidence type="ECO:0000313" key="14">
    <source>
        <dbReference type="EMBL" id="UYM15451.1"/>
    </source>
</evidence>
<evidence type="ECO:0000313" key="15">
    <source>
        <dbReference type="Proteomes" id="UP001163255"/>
    </source>
</evidence>
<dbReference type="EC" id="4.3.1.17" evidence="11"/>
<keyword evidence="9 11" id="KW-0456">Lyase</keyword>
<dbReference type="InterPro" id="IPR029009">
    <property type="entry name" value="ASB_dom_sf"/>
</dbReference>
<dbReference type="NCBIfam" id="TIGR00720">
    <property type="entry name" value="sda_mono"/>
    <property type="match status" value="1"/>
</dbReference>
<organism evidence="14 15">
    <name type="scientific">Endozoicomonas euniceicola</name>
    <dbReference type="NCBI Taxonomy" id="1234143"/>
    <lineage>
        <taxon>Bacteria</taxon>
        <taxon>Pseudomonadati</taxon>
        <taxon>Pseudomonadota</taxon>
        <taxon>Gammaproteobacteria</taxon>
        <taxon>Oceanospirillales</taxon>
        <taxon>Endozoicomonadaceae</taxon>
        <taxon>Endozoicomonas</taxon>
    </lineage>
</organism>
<evidence type="ECO:0000256" key="7">
    <source>
        <dbReference type="ARBA" id="ARBA00023004"/>
    </source>
</evidence>
<sequence length="464" mass="49524">MGLSIFDLFKIGVGPSSSHTVGPMVAANRFLGELSDKQLLNQVASIKIDLFGALAMTGSGHATDTAVLLGLLGEQPDRLDPDQAPGLLKTIEDSGQIRLAGQYPVAFSQKHHLQFHFGQSLPAHPNGMTLTVKDHAGIVLHTNNYYSVGGGFVLDEQEAALDHATTDQASSAQPRTIPFPFDNARELLQRCEDNNLTIAEVVMANEHHLARYPDIEQQILRIWHVMEQCIERGCAEDGVLPGGLQVARRAHGLHQKLVNRKAHQKDQLELMDWVSLFALAVNEENAVGGRVVTAPTNGAAGVIPAVLAYYVRFVDSSKEQDIITFIATAAAIGMLYKKNASISAAEVGCQGEIGVACSMAAGALCAVLGGSPLQTENAAEIGMEHNLGLTCDPIGGLVQVPCIERNTMGAVKAINAARLALIGTGEHRVSLDDVIETMRQTGLDMQDKYKETATGGLAVNVVMC</sequence>
<feature type="domain" description="Serine dehydratase-like alpha subunit" evidence="12">
    <location>
        <begin position="194"/>
        <end position="458"/>
    </location>
</feature>
<comment type="similarity">
    <text evidence="3 11">Belongs to the iron-sulfur dependent L-serine dehydratase family.</text>
</comment>
<keyword evidence="4 11" id="KW-0312">Gluconeogenesis</keyword>
<accession>A0ABY6GTS6</accession>
<evidence type="ECO:0000256" key="9">
    <source>
        <dbReference type="ARBA" id="ARBA00023239"/>
    </source>
</evidence>
<dbReference type="Gene3D" id="3.30.1330.90">
    <property type="entry name" value="D-3-phosphoglycerate dehydrogenase, domain 3"/>
    <property type="match status" value="1"/>
</dbReference>
<dbReference type="Pfam" id="PF03315">
    <property type="entry name" value="SDH_beta"/>
    <property type="match status" value="1"/>
</dbReference>
<evidence type="ECO:0000256" key="4">
    <source>
        <dbReference type="ARBA" id="ARBA00022432"/>
    </source>
</evidence>
<evidence type="ECO:0000256" key="1">
    <source>
        <dbReference type="ARBA" id="ARBA00001966"/>
    </source>
</evidence>
<dbReference type="Pfam" id="PF03313">
    <property type="entry name" value="SDH_alpha"/>
    <property type="match status" value="1"/>
</dbReference>
<evidence type="ECO:0000259" key="12">
    <source>
        <dbReference type="Pfam" id="PF03313"/>
    </source>
</evidence>
<evidence type="ECO:0000256" key="8">
    <source>
        <dbReference type="ARBA" id="ARBA00023014"/>
    </source>
</evidence>
<dbReference type="PANTHER" id="PTHR30182">
    <property type="entry name" value="L-SERINE DEHYDRATASE"/>
    <property type="match status" value="1"/>
</dbReference>
<reference evidence="14" key="1">
    <citation type="submission" date="2022-10" db="EMBL/GenBank/DDBJ databases">
        <title>Completed Genome Sequence of two octocoral isolated bacterium, Endozoicomonas euniceicola EF212T and Endozoicomonas gorgoniicola PS125T.</title>
        <authorList>
            <person name="Chiou Y.-J."/>
            <person name="Chen Y.-H."/>
        </authorList>
    </citation>
    <scope>NUCLEOTIDE SEQUENCE</scope>
    <source>
        <strain evidence="14">EF212</strain>
    </source>
</reference>
<comment type="cofactor">
    <cofactor evidence="1 11">
        <name>[4Fe-4S] cluster</name>
        <dbReference type="ChEBI" id="CHEBI:49883"/>
    </cofactor>
</comment>
<comment type="pathway">
    <text evidence="2">Carbohydrate biosynthesis; gluconeogenesis.</text>
</comment>
<protein>
    <recommendedName>
        <fullName evidence="11">L-serine dehydratase</fullName>
        <ecNumber evidence="11">4.3.1.17</ecNumber>
    </recommendedName>
</protein>
<evidence type="ECO:0000256" key="6">
    <source>
        <dbReference type="ARBA" id="ARBA00022723"/>
    </source>
</evidence>
<dbReference type="InterPro" id="IPR051318">
    <property type="entry name" value="Fe-S_L-Ser"/>
</dbReference>
<keyword evidence="5 11" id="KW-0004">4Fe-4S</keyword>
<comment type="catalytic activity">
    <reaction evidence="10 11">
        <text>L-serine = pyruvate + NH4(+)</text>
        <dbReference type="Rhea" id="RHEA:19169"/>
        <dbReference type="ChEBI" id="CHEBI:15361"/>
        <dbReference type="ChEBI" id="CHEBI:28938"/>
        <dbReference type="ChEBI" id="CHEBI:33384"/>
        <dbReference type="EC" id="4.3.1.17"/>
    </reaction>
</comment>
<evidence type="ECO:0000256" key="10">
    <source>
        <dbReference type="ARBA" id="ARBA00049406"/>
    </source>
</evidence>
<keyword evidence="15" id="KW-1185">Reference proteome</keyword>
<dbReference type="InterPro" id="IPR004644">
    <property type="entry name" value="Fe-S_L-Ser_mono"/>
</dbReference>